<proteinExistence type="predicted"/>
<organism evidence="2 3">
    <name type="scientific">Algivirga pacifica</name>
    <dbReference type="NCBI Taxonomy" id="1162670"/>
    <lineage>
        <taxon>Bacteria</taxon>
        <taxon>Pseudomonadati</taxon>
        <taxon>Bacteroidota</taxon>
        <taxon>Cytophagia</taxon>
        <taxon>Cytophagales</taxon>
        <taxon>Flammeovirgaceae</taxon>
        <taxon>Algivirga</taxon>
    </lineage>
</organism>
<feature type="signal peptide" evidence="1">
    <location>
        <begin position="1"/>
        <end position="21"/>
    </location>
</feature>
<feature type="chain" id="PRO_5047516773" evidence="1">
    <location>
        <begin position="22"/>
        <end position="173"/>
    </location>
</feature>
<comment type="caution">
    <text evidence="2">The sequence shown here is derived from an EMBL/GenBank/DDBJ whole genome shotgun (WGS) entry which is preliminary data.</text>
</comment>
<gene>
    <name evidence="2" type="ORF">GCM10023331_34530</name>
</gene>
<reference evidence="3" key="1">
    <citation type="journal article" date="2019" name="Int. J. Syst. Evol. Microbiol.">
        <title>The Global Catalogue of Microorganisms (GCM) 10K type strain sequencing project: providing services to taxonomists for standard genome sequencing and annotation.</title>
        <authorList>
            <consortium name="The Broad Institute Genomics Platform"/>
            <consortium name="The Broad Institute Genome Sequencing Center for Infectious Disease"/>
            <person name="Wu L."/>
            <person name="Ma J."/>
        </authorList>
    </citation>
    <scope>NUCLEOTIDE SEQUENCE [LARGE SCALE GENOMIC DNA]</scope>
    <source>
        <strain evidence="3">JCM 18326</strain>
    </source>
</reference>
<evidence type="ECO:0000313" key="2">
    <source>
        <dbReference type="EMBL" id="GAA4846896.1"/>
    </source>
</evidence>
<evidence type="ECO:0000313" key="3">
    <source>
        <dbReference type="Proteomes" id="UP001500298"/>
    </source>
</evidence>
<evidence type="ECO:0000256" key="1">
    <source>
        <dbReference type="SAM" id="SignalP"/>
    </source>
</evidence>
<keyword evidence="3" id="KW-1185">Reference proteome</keyword>
<name>A0ABP9DLT5_9BACT</name>
<protein>
    <submittedName>
        <fullName evidence="2">Uncharacterized protein</fullName>
    </submittedName>
</protein>
<keyword evidence="1" id="KW-0732">Signal</keyword>
<dbReference type="RefSeq" id="WP_345374070.1">
    <property type="nucleotide sequence ID" value="NZ_BAABJX010000055.1"/>
</dbReference>
<sequence length="173" mass="19260">MKQIIAMLLLMGVSFAHVVQAQDKDSSKDVNVKIEGLEEGMEILAQQLSESLGKNLSQIATSLEGLESLKDLEKLGELGNLSFDFSDLNIPLALNGTHIHMTNEDGDDLNIGENTKDEIRELYGSAVEEVKSIDIQFEKEEVNVAIEALLENGRVITYKKIEKIDWEDSKPKE</sequence>
<dbReference type="Proteomes" id="UP001500298">
    <property type="component" value="Unassembled WGS sequence"/>
</dbReference>
<dbReference type="EMBL" id="BAABJX010000055">
    <property type="protein sequence ID" value="GAA4846896.1"/>
    <property type="molecule type" value="Genomic_DNA"/>
</dbReference>
<accession>A0ABP9DLT5</accession>